<evidence type="ECO:0000313" key="2">
    <source>
        <dbReference type="Proteomes" id="UP000786662"/>
    </source>
</evidence>
<evidence type="ECO:0000313" key="1">
    <source>
        <dbReference type="EMBL" id="MBI2052089.1"/>
    </source>
</evidence>
<dbReference type="AlphaFoldDB" id="A0A9D6DPV8"/>
<gene>
    <name evidence="1" type="ORF">HYT38_00210</name>
</gene>
<feature type="non-terminal residue" evidence="1">
    <location>
        <position position="59"/>
    </location>
</feature>
<name>A0A9D6DPV8_9BACT</name>
<sequence>MNVAAPAFNYILSNSGNKTVNKGSSVTNTITVTKTAGTAESVTLAESDTSAQITPSFSP</sequence>
<dbReference type="EMBL" id="JACOYY010000006">
    <property type="protein sequence ID" value="MBI2052089.1"/>
    <property type="molecule type" value="Genomic_DNA"/>
</dbReference>
<comment type="caution">
    <text evidence="1">The sequence shown here is derived from an EMBL/GenBank/DDBJ whole genome shotgun (WGS) entry which is preliminary data.</text>
</comment>
<proteinExistence type="predicted"/>
<reference evidence="1" key="1">
    <citation type="submission" date="2020-07" db="EMBL/GenBank/DDBJ databases">
        <title>Huge and variable diversity of episymbiotic CPR bacteria and DPANN archaea in groundwater ecosystems.</title>
        <authorList>
            <person name="He C.Y."/>
            <person name="Keren R."/>
            <person name="Whittaker M."/>
            <person name="Farag I.F."/>
            <person name="Doudna J."/>
            <person name="Cate J.H.D."/>
            <person name="Banfield J.F."/>
        </authorList>
    </citation>
    <scope>NUCLEOTIDE SEQUENCE</scope>
    <source>
        <strain evidence="1">NC_groundwater_191_Ag_S-0.1um_45_8</strain>
    </source>
</reference>
<dbReference type="Proteomes" id="UP000786662">
    <property type="component" value="Unassembled WGS sequence"/>
</dbReference>
<protein>
    <submittedName>
        <fullName evidence="1">Uncharacterized protein</fullName>
    </submittedName>
</protein>
<accession>A0A9D6DPV8</accession>
<organism evidence="1 2">
    <name type="scientific">Candidatus Sungiibacteriota bacterium</name>
    <dbReference type="NCBI Taxonomy" id="2750080"/>
    <lineage>
        <taxon>Bacteria</taxon>
        <taxon>Candidatus Sungiibacteriota</taxon>
    </lineage>
</organism>